<organism evidence="1">
    <name type="scientific">marine metagenome</name>
    <dbReference type="NCBI Taxonomy" id="408172"/>
    <lineage>
        <taxon>unclassified sequences</taxon>
        <taxon>metagenomes</taxon>
        <taxon>ecological metagenomes</taxon>
    </lineage>
</organism>
<dbReference type="GO" id="GO:0009245">
    <property type="term" value="P:lipid A biosynthetic process"/>
    <property type="evidence" value="ECO:0007669"/>
    <property type="project" value="InterPro"/>
</dbReference>
<name>A0A382RQY7_9ZZZZ</name>
<protein>
    <submittedName>
        <fullName evidence="1">Uncharacterized protein</fullName>
    </submittedName>
</protein>
<dbReference type="GO" id="GO:0016020">
    <property type="term" value="C:membrane"/>
    <property type="evidence" value="ECO:0007669"/>
    <property type="project" value="GOC"/>
</dbReference>
<dbReference type="AlphaFoldDB" id="A0A382RQY7"/>
<dbReference type="UniPathway" id="UPA00359">
    <property type="reaction ID" value="UER00482"/>
</dbReference>
<feature type="non-terminal residue" evidence="1">
    <location>
        <position position="1"/>
    </location>
</feature>
<feature type="non-terminal residue" evidence="1">
    <location>
        <position position="63"/>
    </location>
</feature>
<dbReference type="GO" id="GO:0005524">
    <property type="term" value="F:ATP binding"/>
    <property type="evidence" value="ECO:0007669"/>
    <property type="project" value="InterPro"/>
</dbReference>
<sequence length="63" mass="7006">VIYIAKILLKKNITPGIISRGYKRKSKGMVVVHDGKEILVDVLISGDEPYLMAKTLEKVPIIV</sequence>
<accession>A0A382RQY7</accession>
<dbReference type="Pfam" id="PF02606">
    <property type="entry name" value="LpxK"/>
    <property type="match status" value="1"/>
</dbReference>
<reference evidence="1" key="1">
    <citation type="submission" date="2018-05" db="EMBL/GenBank/DDBJ databases">
        <authorList>
            <person name="Lanie J.A."/>
            <person name="Ng W.-L."/>
            <person name="Kazmierczak K.M."/>
            <person name="Andrzejewski T.M."/>
            <person name="Davidsen T.M."/>
            <person name="Wayne K.J."/>
            <person name="Tettelin H."/>
            <person name="Glass J.I."/>
            <person name="Rusch D."/>
            <person name="Podicherti R."/>
            <person name="Tsui H.-C.T."/>
            <person name="Winkler M.E."/>
        </authorList>
    </citation>
    <scope>NUCLEOTIDE SEQUENCE</scope>
</reference>
<proteinExistence type="predicted"/>
<gene>
    <name evidence="1" type="ORF">METZ01_LOCUS352724</name>
</gene>
<evidence type="ECO:0000313" key="1">
    <source>
        <dbReference type="EMBL" id="SVC99870.1"/>
    </source>
</evidence>
<dbReference type="GO" id="GO:0009029">
    <property type="term" value="F:lipid-A 4'-kinase activity"/>
    <property type="evidence" value="ECO:0007669"/>
    <property type="project" value="InterPro"/>
</dbReference>
<dbReference type="InterPro" id="IPR003758">
    <property type="entry name" value="LpxK"/>
</dbReference>
<dbReference type="EMBL" id="UINC01123411">
    <property type="protein sequence ID" value="SVC99870.1"/>
    <property type="molecule type" value="Genomic_DNA"/>
</dbReference>